<keyword evidence="1" id="KW-0880">Kelch repeat</keyword>
<reference evidence="3 4" key="1">
    <citation type="journal article" date="2018" name="Nat. Ecol. Evol.">
        <title>Genomic signatures of mitonuclear coevolution across populations of Tigriopus californicus.</title>
        <authorList>
            <person name="Barreto F.S."/>
            <person name="Watson E.T."/>
            <person name="Lima T.G."/>
            <person name="Willett C.S."/>
            <person name="Edmands S."/>
            <person name="Li W."/>
            <person name="Burton R.S."/>
        </authorList>
    </citation>
    <scope>NUCLEOTIDE SEQUENCE [LARGE SCALE GENOMIC DNA]</scope>
    <source>
        <strain evidence="3 4">San Diego</strain>
    </source>
</reference>
<organism evidence="3 4">
    <name type="scientific">Tigriopus californicus</name>
    <name type="common">Marine copepod</name>
    <dbReference type="NCBI Taxonomy" id="6832"/>
    <lineage>
        <taxon>Eukaryota</taxon>
        <taxon>Metazoa</taxon>
        <taxon>Ecdysozoa</taxon>
        <taxon>Arthropoda</taxon>
        <taxon>Crustacea</taxon>
        <taxon>Multicrustacea</taxon>
        <taxon>Hexanauplia</taxon>
        <taxon>Copepoda</taxon>
        <taxon>Harpacticoida</taxon>
        <taxon>Harpacticidae</taxon>
        <taxon>Tigriopus</taxon>
    </lineage>
</organism>
<dbReference type="STRING" id="6832.A0A553PKQ7"/>
<dbReference type="PANTHER" id="PTHR46260">
    <property type="entry name" value="RING-TYPE DOMAIN-CONTAINING PROTEIN"/>
    <property type="match status" value="1"/>
</dbReference>
<dbReference type="PANTHER" id="PTHR46260:SF3">
    <property type="entry name" value="RING-TYPE DOMAIN-CONTAINING PROTEIN"/>
    <property type="match status" value="1"/>
</dbReference>
<dbReference type="SMART" id="SM00612">
    <property type="entry name" value="Kelch"/>
    <property type="match status" value="4"/>
</dbReference>
<accession>A0A553PKQ7</accession>
<dbReference type="SUPFAM" id="SSF117281">
    <property type="entry name" value="Kelch motif"/>
    <property type="match status" value="1"/>
</dbReference>
<dbReference type="InterPro" id="IPR006652">
    <property type="entry name" value="Kelch_1"/>
</dbReference>
<protein>
    <submittedName>
        <fullName evidence="3">Uncharacterized protein</fullName>
    </submittedName>
</protein>
<evidence type="ECO:0000313" key="3">
    <source>
        <dbReference type="EMBL" id="TRY78258.1"/>
    </source>
</evidence>
<evidence type="ECO:0000256" key="1">
    <source>
        <dbReference type="ARBA" id="ARBA00022441"/>
    </source>
</evidence>
<evidence type="ECO:0000313" key="4">
    <source>
        <dbReference type="Proteomes" id="UP000318571"/>
    </source>
</evidence>
<gene>
    <name evidence="3" type="ORF">TCAL_15373</name>
</gene>
<sequence>MERLAWSKFMIIGGRATGFSPSADVEVIDMANEKHCPIQPSLPTVRFGMSSFVLGSKLLTIGGIGNEVDITSYNYENRSWESIGTVGAEWSDYSIAQIQDSWILLMGGYYGVDATGTTIILNANGSMIPGPDLPEANDGFCACGLDDNHIFIAGGKDLDGSHSRTSYVLDWASQQWTNLDPMALPRYYVECGTFLSTNQELSVLVVGGLRNNMSIGPHTEIFNWPQRTWRDGPDFAYPNIFLSRMTNFDGKLFVFGGYDDTSATFLSSIYKFIPKKESWVIFPLELNIARRDFGIMKIPEGIIDC</sequence>
<name>A0A553PKQ7_TIGCA</name>
<proteinExistence type="predicted"/>
<dbReference type="InterPro" id="IPR051746">
    <property type="entry name" value="Kelch_domain_containing_8"/>
</dbReference>
<evidence type="ECO:0000256" key="2">
    <source>
        <dbReference type="ARBA" id="ARBA00022737"/>
    </source>
</evidence>
<keyword evidence="4" id="KW-1185">Reference proteome</keyword>
<dbReference type="InterPro" id="IPR015915">
    <property type="entry name" value="Kelch-typ_b-propeller"/>
</dbReference>
<keyword evidence="2" id="KW-0677">Repeat</keyword>
<dbReference type="AlphaFoldDB" id="A0A553PKQ7"/>
<dbReference type="Pfam" id="PF01344">
    <property type="entry name" value="Kelch_1"/>
    <property type="match status" value="1"/>
</dbReference>
<comment type="caution">
    <text evidence="3">The sequence shown here is derived from an EMBL/GenBank/DDBJ whole genome shotgun (WGS) entry which is preliminary data.</text>
</comment>
<dbReference type="EMBL" id="VCGU01000003">
    <property type="protein sequence ID" value="TRY78258.1"/>
    <property type="molecule type" value="Genomic_DNA"/>
</dbReference>
<dbReference type="Gene3D" id="2.120.10.80">
    <property type="entry name" value="Kelch-type beta propeller"/>
    <property type="match status" value="2"/>
</dbReference>
<dbReference type="Proteomes" id="UP000318571">
    <property type="component" value="Chromosome 11"/>
</dbReference>